<dbReference type="PROSITE" id="PS52004">
    <property type="entry name" value="KS3_2"/>
    <property type="match status" value="1"/>
</dbReference>
<dbReference type="InterPro" id="IPR016035">
    <property type="entry name" value="Acyl_Trfase/lysoPLipase"/>
</dbReference>
<dbReference type="InterPro" id="IPR016039">
    <property type="entry name" value="Thiolase-like"/>
</dbReference>
<dbReference type="EMBL" id="CP021524">
    <property type="protein sequence ID" value="ARW10742.1"/>
    <property type="molecule type" value="Genomic_DNA"/>
</dbReference>
<evidence type="ECO:0000256" key="6">
    <source>
        <dbReference type="ARBA" id="ARBA00023315"/>
    </source>
</evidence>
<evidence type="ECO:0000256" key="1">
    <source>
        <dbReference type="ARBA" id="ARBA00022450"/>
    </source>
</evidence>
<dbReference type="CDD" id="cd00833">
    <property type="entry name" value="PKS"/>
    <property type="match status" value="1"/>
</dbReference>
<sequence length="2099" mass="233813">MKAQQEFAIISTGLRFPKNICSLQEFWKFLCEQGDATQEVPADRWDIKRFFDADYDTPGKSYMRRGAFLEQALGYFEPRVFSISPREAALMDPQQRLLLEVCWEAFERARIVPSNLRGKNVGVFIGSFSLDWLVSCGSPFNRSAIKDHFSTTAASATMLSARLAHVFGLRGPCLTLDTACSSSMVAIHSACLSLAAHDCDMAVAGGVNYMVNPQAAMPMSKGHFLAKDGRSKSFDEKADGYGRGEGAGILLIKRLEDALEAKDPILAVISASGVNHDGGETSLTLPNGKAQKELIESVIAKAKITPDQIDYVEAHGTGTPVGDPIETFAISQAIASKKSTDQPLVIGAVKANIGHLEASAGVAGIMKVITCLQNRRVPSQANLKNINPNIKEKEWNLKIPMEKEISLSNKEILYAGVNSFGYGGTNSIAIIRSLSDEEQNVAFNVEKCEPPILKNYLLFLSSPSEGGLHLSAEAYAKYLSENDSVELSDICYSVAQTRTVFQYRRVFMGETHQELLEDICKFIKNKENIKLEKSSILQKNGPVLVFSGMGSQWDGMVSSICSELRPSVKKIINRFDDFFKQKSGWSLLAKLTDENINIHETEIAQPAICLVQIAIWESLKLCGIQPSAAVGHSVGEVAAAYCAGALSLENTAEIIYIRSQLQGCLSGQGMMLAVGCNRNDVEKFIKQEKLHVSLAAINSSSSCTVSGNKSDLEKIEVFYKNKGVFVRFLKVDVPYHSYAMEQIRENMLSELSDIKPCLPILPIYSTVTGDAWENEMSHDASYWYLNARQPVEFKNAIQAILNNNISQIFLEVGPHSVLSPSLKDISSESDKEIKTVYSGRRNNTPSNWLEMCLARLAVAGCCLNWKLLTGGVLVDLPTYRWNREFFWSECLEGREDRLGANIHPILGAALRAPYPAWQAMVNVNYMTWLDDHVIEGHVVFPGAAYIEGALALGFVLKEREGVLLQNFNISSPLIIEKGKEFEIEWIYNRSSNLLTVSSKISNVDDDSAHHWSQHMNVEIVASPIWADNLKIDFSQVEWKEFLPENFYSKLENLGLLYGAQFQTVKSVGQLNKKIVGKIELSPCSIQEVNDYHIHPALLDGAFQLLAVAVNEYPEFSENSYIPTVAERIFYYGKKVTQLICCLTIEEISSRCIVSDIQLYDENGFCVMSIQGLVCKALPKMSIESKFEKLLYKTEWQEVSLPPMVMETEKIVLIGQEENILPFSAILEKKFIDNVCVSDEKIQEINNIDYNNCKRVVIFCPKGDENCISHSLLHIVQIIRNLKLFPASQDQMRLCAVIPEEQDTLMSAGYKGLFRGIELERPDLKLKIIRQQKECASQSWQDLCAEILSEDLEDEVFLQNNKRYLPRIVPFRLNNREKEQKLITKDNMGILRVSANGALDRMFYEVYPKRLPEQGEVMCEILASGINFKDVLKAMNLLPEIVVDGTFYGDSLGMEAVIEVVALGERGNNLQVGKKYIAAFPQTFATHCYLREEDVPFIVEVPDNFDPLQAASLPVAFLTAWYALHELAHIQAGETVLIHSASGGVGLAAIQIAKSRGSRIFATAGNEEKREYLRSIGCEYVWSSRTLEFSEEILHITKGKGVDVVLNSLSGEFLVATLRCLASFGRFVEIGKRDIIERNSLPMVPFNNNLSFFSVDLDRMLLERPQLIKNMMQEMQKLMEEGTIQPLPLSVYPANQTIDAFRFLASAKHIGKVVIDYQNLKDLKGYAALGKMPQILPDASYLITGAFGGLGLETAQWLIDAGARNLILNGRAPSDNEVVQYRLQSWKALGVNIYEAYFDIASEEKVAKNISYFEKNAPEIKGIFHCACVFHDSLIENITFENLASVLKAKALGGRILDSVTRHLNLDFFVLFSSVTTTLGNIGQSAYIAANTILNQIAMERREAGLPAIALQLGPIGDVGILSRNQKAADTLMAAGMKLLNIQNVLQFLPTLTVSGVNDMFVADIDWEQWLRVVPLAAQLSRFSAMHHLSKNSDFSSETLLAFWNHPEAERLPFMVHRMQIMIGNILHQNADEIDVDAKLASLGLDSLAAVELQTAIKMEFGLEVSMMLLGQDDTIRSLVKKFYDQLLVKMAAKKTEENA</sequence>
<dbReference type="SUPFAM" id="SSF55048">
    <property type="entry name" value="Probable ACP-binding domain of malonyl-CoA ACP transacylase"/>
    <property type="match status" value="1"/>
</dbReference>
<dbReference type="FunFam" id="3.40.50.720:FF:000209">
    <property type="entry name" value="Polyketide synthase Pks12"/>
    <property type="match status" value="1"/>
</dbReference>
<evidence type="ECO:0000313" key="11">
    <source>
        <dbReference type="EMBL" id="ARW10742.1"/>
    </source>
</evidence>
<dbReference type="PROSITE" id="PS00606">
    <property type="entry name" value="KS3_1"/>
    <property type="match status" value="1"/>
</dbReference>
<proteinExistence type="predicted"/>
<evidence type="ECO:0000259" key="9">
    <source>
        <dbReference type="PROSITE" id="PS52004"/>
    </source>
</evidence>
<dbReference type="Pfam" id="PF08659">
    <property type="entry name" value="KR"/>
    <property type="match status" value="1"/>
</dbReference>
<dbReference type="InterPro" id="IPR050444">
    <property type="entry name" value="Polyketide_Synthase"/>
</dbReference>
<dbReference type="InterPro" id="IPR002364">
    <property type="entry name" value="Quin_OxRdtase/zeta-crystal_CS"/>
</dbReference>
<dbReference type="InterPro" id="IPR049551">
    <property type="entry name" value="PKS_DH_C"/>
</dbReference>
<dbReference type="Pfam" id="PF00107">
    <property type="entry name" value="ADH_zinc_N"/>
    <property type="match status" value="1"/>
</dbReference>
<dbReference type="InterPro" id="IPR014043">
    <property type="entry name" value="Acyl_transferase_dom"/>
</dbReference>
<feature type="active site" description="Proton acceptor; for dehydratase activity" evidence="7">
    <location>
        <position position="932"/>
    </location>
</feature>
<dbReference type="Pfam" id="PF14765">
    <property type="entry name" value="PS-DH"/>
    <property type="match status" value="1"/>
</dbReference>
<dbReference type="InterPro" id="IPR009081">
    <property type="entry name" value="PP-bd_ACP"/>
</dbReference>
<dbReference type="PROSITE" id="PS52019">
    <property type="entry name" value="PKS_MFAS_DH"/>
    <property type="match status" value="1"/>
</dbReference>
<dbReference type="GO" id="GO:0031177">
    <property type="term" value="F:phosphopantetheine binding"/>
    <property type="evidence" value="ECO:0007669"/>
    <property type="project" value="InterPro"/>
</dbReference>
<dbReference type="InterPro" id="IPR020841">
    <property type="entry name" value="PKS_Beta-ketoAc_synthase_dom"/>
</dbReference>
<dbReference type="GO" id="GO:0004315">
    <property type="term" value="F:3-oxoacyl-[acyl-carrier-protein] synthase activity"/>
    <property type="evidence" value="ECO:0007669"/>
    <property type="project" value="InterPro"/>
</dbReference>
<dbReference type="SMART" id="SM00829">
    <property type="entry name" value="PKS_ER"/>
    <property type="match status" value="1"/>
</dbReference>
<dbReference type="InterPro" id="IPR011032">
    <property type="entry name" value="GroES-like_sf"/>
</dbReference>
<dbReference type="SUPFAM" id="SSF52151">
    <property type="entry name" value="FabD/lysophospholipase-like"/>
    <property type="match status" value="1"/>
</dbReference>
<feature type="domain" description="Carrier" evidence="8">
    <location>
        <begin position="2012"/>
        <end position="2086"/>
    </location>
</feature>
<keyword evidence="2" id="KW-0597">Phosphoprotein</keyword>
<evidence type="ECO:0000256" key="4">
    <source>
        <dbReference type="ARBA" id="ARBA00022857"/>
    </source>
</evidence>
<dbReference type="InterPro" id="IPR014030">
    <property type="entry name" value="Ketoacyl_synth_N"/>
</dbReference>
<dbReference type="PROSITE" id="PS50075">
    <property type="entry name" value="CARRIER"/>
    <property type="match status" value="1"/>
</dbReference>
<dbReference type="InterPro" id="IPR036736">
    <property type="entry name" value="ACP-like_sf"/>
</dbReference>
<dbReference type="InterPro" id="IPR036291">
    <property type="entry name" value="NAD(P)-bd_dom_sf"/>
</dbReference>
<dbReference type="InterPro" id="IPR020806">
    <property type="entry name" value="PKS_PP-bd"/>
</dbReference>
<feature type="domain" description="PKS/mFAS DH" evidence="10">
    <location>
        <begin position="903"/>
        <end position="1183"/>
    </location>
</feature>
<dbReference type="GO" id="GO:0016491">
    <property type="term" value="F:oxidoreductase activity"/>
    <property type="evidence" value="ECO:0007669"/>
    <property type="project" value="InterPro"/>
</dbReference>
<evidence type="ECO:0000256" key="2">
    <source>
        <dbReference type="ARBA" id="ARBA00022553"/>
    </source>
</evidence>
<dbReference type="Proteomes" id="UP000195633">
    <property type="component" value="Chromosome"/>
</dbReference>
<dbReference type="Pfam" id="PF21089">
    <property type="entry name" value="PKS_DH_N"/>
    <property type="match status" value="1"/>
</dbReference>
<dbReference type="PANTHER" id="PTHR45681">
    <property type="entry name" value="POLYKETIDE SYNTHASE 44-RELATED"/>
    <property type="match status" value="1"/>
</dbReference>
<keyword evidence="6" id="KW-0012">Acyltransferase</keyword>
<keyword evidence="1" id="KW-0596">Phosphopantetheine</keyword>
<dbReference type="PANTHER" id="PTHR45681:SF6">
    <property type="entry name" value="POLYKETIDE SYNTHASE 37"/>
    <property type="match status" value="1"/>
</dbReference>
<name>A0A1Y0UXY7_9PROT</name>
<dbReference type="InterPro" id="IPR016036">
    <property type="entry name" value="Malonyl_transacylase_ACP-bd"/>
</dbReference>
<dbReference type="SUPFAM" id="SSF51735">
    <property type="entry name" value="NAD(P)-binding Rossmann-fold domains"/>
    <property type="match status" value="3"/>
</dbReference>
<dbReference type="GO" id="GO:0008270">
    <property type="term" value="F:zinc ion binding"/>
    <property type="evidence" value="ECO:0007669"/>
    <property type="project" value="InterPro"/>
</dbReference>
<reference evidence="11 12" key="1">
    <citation type="submission" date="2017-05" db="EMBL/GenBank/DDBJ databases">
        <title>Genome sequence of Acetobacter pasteurianus subsp. ascendens strain SRCM101447.</title>
        <authorList>
            <person name="Cho S.H."/>
        </authorList>
    </citation>
    <scope>NUCLEOTIDE SEQUENCE [LARGE SCALE GENOMIC DNA]</scope>
    <source>
        <strain evidence="11 12">SRCM101447</strain>
    </source>
</reference>
<feature type="region of interest" description="C-terminal hotdog fold" evidence="7">
    <location>
        <begin position="1038"/>
        <end position="1183"/>
    </location>
</feature>
<dbReference type="InterPro" id="IPR057326">
    <property type="entry name" value="KR_dom"/>
</dbReference>
<dbReference type="InterPro" id="IPR020843">
    <property type="entry name" value="ER"/>
</dbReference>
<dbReference type="InterPro" id="IPR049900">
    <property type="entry name" value="PKS_mFAS_DH"/>
</dbReference>
<dbReference type="SMART" id="SM00827">
    <property type="entry name" value="PKS_AT"/>
    <property type="match status" value="1"/>
</dbReference>
<dbReference type="InterPro" id="IPR013149">
    <property type="entry name" value="ADH-like_C"/>
</dbReference>
<dbReference type="InterPro" id="IPR001227">
    <property type="entry name" value="Ac_transferase_dom_sf"/>
</dbReference>
<evidence type="ECO:0000259" key="10">
    <source>
        <dbReference type="PROSITE" id="PS52019"/>
    </source>
</evidence>
<dbReference type="SMART" id="SM00823">
    <property type="entry name" value="PKS_PP"/>
    <property type="match status" value="1"/>
</dbReference>
<dbReference type="InterPro" id="IPR018201">
    <property type="entry name" value="Ketoacyl_synth_AS"/>
</dbReference>
<organism evidence="11 12">
    <name type="scientific">Acetobacter ascendens</name>
    <dbReference type="NCBI Taxonomy" id="481146"/>
    <lineage>
        <taxon>Bacteria</taxon>
        <taxon>Pseudomonadati</taxon>
        <taxon>Pseudomonadota</taxon>
        <taxon>Alphaproteobacteria</taxon>
        <taxon>Acetobacterales</taxon>
        <taxon>Acetobacteraceae</taxon>
        <taxon>Acetobacter</taxon>
    </lineage>
</organism>
<feature type="region of interest" description="N-terminal hotdog fold" evidence="7">
    <location>
        <begin position="903"/>
        <end position="1026"/>
    </location>
</feature>
<protein>
    <submittedName>
        <fullName evidence="11">Phthiocerol/phenolphthiocerol synthesis polyketide synthase type I PpsB</fullName>
    </submittedName>
</protein>
<dbReference type="SUPFAM" id="SSF53901">
    <property type="entry name" value="Thiolase-like"/>
    <property type="match status" value="1"/>
</dbReference>
<dbReference type="Gene3D" id="3.90.180.10">
    <property type="entry name" value="Medium-chain alcohol dehydrogenases, catalytic domain"/>
    <property type="match status" value="1"/>
</dbReference>
<dbReference type="InterPro" id="IPR042104">
    <property type="entry name" value="PKS_dehydratase_sf"/>
</dbReference>
<evidence type="ECO:0000313" key="12">
    <source>
        <dbReference type="Proteomes" id="UP000195633"/>
    </source>
</evidence>
<dbReference type="Gene3D" id="3.40.50.720">
    <property type="entry name" value="NAD(P)-binding Rossmann-like Domain"/>
    <property type="match status" value="3"/>
</dbReference>
<dbReference type="GO" id="GO:0006633">
    <property type="term" value="P:fatty acid biosynthetic process"/>
    <property type="evidence" value="ECO:0007669"/>
    <property type="project" value="InterPro"/>
</dbReference>
<dbReference type="Gene3D" id="3.40.47.10">
    <property type="match status" value="1"/>
</dbReference>
<dbReference type="PROSITE" id="PS01162">
    <property type="entry name" value="QOR_ZETA_CRYSTAL"/>
    <property type="match status" value="1"/>
</dbReference>
<evidence type="ECO:0000256" key="7">
    <source>
        <dbReference type="PROSITE-ProRule" id="PRU01363"/>
    </source>
</evidence>
<dbReference type="SUPFAM" id="SSF47336">
    <property type="entry name" value="ACP-like"/>
    <property type="match status" value="1"/>
</dbReference>
<dbReference type="Gene3D" id="3.30.70.3290">
    <property type="match status" value="1"/>
</dbReference>
<dbReference type="CDD" id="cd05195">
    <property type="entry name" value="enoyl_red"/>
    <property type="match status" value="1"/>
</dbReference>
<evidence type="ECO:0000256" key="3">
    <source>
        <dbReference type="ARBA" id="ARBA00022679"/>
    </source>
</evidence>
<accession>A0A1Y0UXY7</accession>
<dbReference type="SMART" id="SM00825">
    <property type="entry name" value="PKS_KS"/>
    <property type="match status" value="1"/>
</dbReference>
<dbReference type="RefSeq" id="WP_087635812.1">
    <property type="nucleotide sequence ID" value="NZ_CP021524.1"/>
</dbReference>
<evidence type="ECO:0000256" key="5">
    <source>
        <dbReference type="ARBA" id="ARBA00023268"/>
    </source>
</evidence>
<dbReference type="Pfam" id="PF00550">
    <property type="entry name" value="PP-binding"/>
    <property type="match status" value="1"/>
</dbReference>
<keyword evidence="5" id="KW-0511">Multifunctional enzyme</keyword>
<dbReference type="InterPro" id="IPR020807">
    <property type="entry name" value="PKS_DH"/>
</dbReference>
<dbReference type="Pfam" id="PF00109">
    <property type="entry name" value="ketoacyl-synt"/>
    <property type="match status" value="1"/>
</dbReference>
<keyword evidence="4" id="KW-0521">NADP</keyword>
<feature type="domain" description="Ketosynthase family 3 (KS3)" evidence="9">
    <location>
        <begin position="4"/>
        <end position="433"/>
    </location>
</feature>
<dbReference type="Pfam" id="PF00698">
    <property type="entry name" value="Acyl_transf_1"/>
    <property type="match status" value="1"/>
</dbReference>
<gene>
    <name evidence="11" type="ORF">S101447_01671</name>
</gene>
<keyword evidence="3" id="KW-0808">Transferase</keyword>
<dbReference type="Gene3D" id="3.40.366.10">
    <property type="entry name" value="Malonyl-Coenzyme A Acyl Carrier Protein, domain 2"/>
    <property type="match status" value="1"/>
</dbReference>
<dbReference type="SMART" id="SM00826">
    <property type="entry name" value="PKS_DH"/>
    <property type="match status" value="1"/>
</dbReference>
<evidence type="ECO:0000259" key="8">
    <source>
        <dbReference type="PROSITE" id="PS50075"/>
    </source>
</evidence>
<feature type="active site" description="Proton donor; for dehydratase activity" evidence="7">
    <location>
        <position position="1099"/>
    </location>
</feature>
<dbReference type="InterPro" id="IPR014031">
    <property type="entry name" value="Ketoacyl_synth_C"/>
</dbReference>
<dbReference type="SMART" id="SM00822">
    <property type="entry name" value="PKS_KR"/>
    <property type="match status" value="1"/>
</dbReference>
<dbReference type="Gene3D" id="3.10.129.110">
    <property type="entry name" value="Polyketide synthase dehydratase"/>
    <property type="match status" value="1"/>
</dbReference>
<dbReference type="InterPro" id="IPR013968">
    <property type="entry name" value="PKS_KR"/>
</dbReference>
<dbReference type="SUPFAM" id="SSF50129">
    <property type="entry name" value="GroES-like"/>
    <property type="match status" value="1"/>
</dbReference>
<dbReference type="Gene3D" id="1.10.1200.10">
    <property type="entry name" value="ACP-like"/>
    <property type="match status" value="1"/>
</dbReference>
<dbReference type="Pfam" id="PF02801">
    <property type="entry name" value="Ketoacyl-synt_C"/>
    <property type="match status" value="1"/>
</dbReference>
<dbReference type="InterPro" id="IPR049552">
    <property type="entry name" value="PKS_DH_N"/>
</dbReference>
<dbReference type="Pfam" id="PF22621">
    <property type="entry name" value="CurL-like_PKS_C"/>
    <property type="match status" value="1"/>
</dbReference>